<evidence type="ECO:0008006" key="4">
    <source>
        <dbReference type="Google" id="ProtNLM"/>
    </source>
</evidence>
<dbReference type="EMBL" id="JAHZIK010001032">
    <property type="protein sequence ID" value="MBW7457987.1"/>
    <property type="molecule type" value="Genomic_DNA"/>
</dbReference>
<name>A0ABS7CAM9_9BACL</name>
<sequence>MGERIKNGLLIFIYSLGAGLMLGLFSTFKSGINIVFSLLALVIGVLFFRKFPKIGSRIIFILLAVFFFFLFVIIIAMVSYMKANPIQP</sequence>
<keyword evidence="1" id="KW-0472">Membrane</keyword>
<keyword evidence="1" id="KW-1133">Transmembrane helix</keyword>
<proteinExistence type="predicted"/>
<feature type="transmembrane region" description="Helical" evidence="1">
    <location>
        <begin position="60"/>
        <end position="81"/>
    </location>
</feature>
<feature type="transmembrane region" description="Helical" evidence="1">
    <location>
        <begin position="7"/>
        <end position="25"/>
    </location>
</feature>
<organism evidence="2 3">
    <name type="scientific">Paenibacillus sepulcri</name>
    <dbReference type="NCBI Taxonomy" id="359917"/>
    <lineage>
        <taxon>Bacteria</taxon>
        <taxon>Bacillati</taxon>
        <taxon>Bacillota</taxon>
        <taxon>Bacilli</taxon>
        <taxon>Bacillales</taxon>
        <taxon>Paenibacillaceae</taxon>
        <taxon>Paenibacillus</taxon>
    </lineage>
</organism>
<gene>
    <name evidence="2" type="ORF">K0U00_28495</name>
</gene>
<evidence type="ECO:0000256" key="1">
    <source>
        <dbReference type="SAM" id="Phobius"/>
    </source>
</evidence>
<accession>A0ABS7CAM9</accession>
<evidence type="ECO:0000313" key="2">
    <source>
        <dbReference type="EMBL" id="MBW7457987.1"/>
    </source>
</evidence>
<comment type="caution">
    <text evidence="2">The sequence shown here is derived from an EMBL/GenBank/DDBJ whole genome shotgun (WGS) entry which is preliminary data.</text>
</comment>
<dbReference type="RefSeq" id="WP_210047079.1">
    <property type="nucleotide sequence ID" value="NZ_JBHLVU010000008.1"/>
</dbReference>
<feature type="transmembrane region" description="Helical" evidence="1">
    <location>
        <begin position="31"/>
        <end position="48"/>
    </location>
</feature>
<keyword evidence="3" id="KW-1185">Reference proteome</keyword>
<keyword evidence="1" id="KW-0812">Transmembrane</keyword>
<evidence type="ECO:0000313" key="3">
    <source>
        <dbReference type="Proteomes" id="UP001519887"/>
    </source>
</evidence>
<dbReference type="Proteomes" id="UP001519887">
    <property type="component" value="Unassembled WGS sequence"/>
</dbReference>
<protein>
    <recommendedName>
        <fullName evidence="4">ABC transporter permease</fullName>
    </recommendedName>
</protein>
<reference evidence="2 3" key="1">
    <citation type="submission" date="2021-07" db="EMBL/GenBank/DDBJ databases">
        <title>Paenibacillus radiodurans sp. nov., isolated from the southeastern edge of Tengger Desert.</title>
        <authorList>
            <person name="Zhang G."/>
        </authorList>
    </citation>
    <scope>NUCLEOTIDE SEQUENCE [LARGE SCALE GENOMIC DNA]</scope>
    <source>
        <strain evidence="2 3">CCM 7311</strain>
    </source>
</reference>